<comment type="similarity">
    <text evidence="1">Belongs to the sulfatase family.</text>
</comment>
<name>A0A9X2CUV7_9BACI</name>
<gene>
    <name evidence="6" type="ORF">MF646_15190</name>
</gene>
<dbReference type="AlphaFoldDB" id="A0A9X2CUV7"/>
<evidence type="ECO:0000256" key="4">
    <source>
        <dbReference type="ARBA" id="ARBA00022837"/>
    </source>
</evidence>
<dbReference type="PANTHER" id="PTHR42693:SF53">
    <property type="entry name" value="ENDO-4-O-SULFATASE"/>
    <property type="match status" value="1"/>
</dbReference>
<dbReference type="RefSeq" id="WP_250097362.1">
    <property type="nucleotide sequence ID" value="NZ_JAKRYL010000016.1"/>
</dbReference>
<protein>
    <submittedName>
        <fullName evidence="6">Sulfatase-like hydrolase/transferase</fullName>
    </submittedName>
</protein>
<dbReference type="InterPro" id="IPR024607">
    <property type="entry name" value="Sulfatase_CS"/>
</dbReference>
<evidence type="ECO:0000256" key="2">
    <source>
        <dbReference type="ARBA" id="ARBA00022723"/>
    </source>
</evidence>
<evidence type="ECO:0000256" key="3">
    <source>
        <dbReference type="ARBA" id="ARBA00022801"/>
    </source>
</evidence>
<dbReference type="PROSITE" id="PS00149">
    <property type="entry name" value="SULFATASE_2"/>
    <property type="match status" value="1"/>
</dbReference>
<dbReference type="InterPro" id="IPR050738">
    <property type="entry name" value="Sulfatase"/>
</dbReference>
<dbReference type="PANTHER" id="PTHR42693">
    <property type="entry name" value="ARYLSULFATASE FAMILY MEMBER"/>
    <property type="match status" value="1"/>
</dbReference>
<organism evidence="6 7">
    <name type="scientific">Halalkalibacter alkaliphilus</name>
    <dbReference type="NCBI Taxonomy" id="2917993"/>
    <lineage>
        <taxon>Bacteria</taxon>
        <taxon>Bacillati</taxon>
        <taxon>Bacillota</taxon>
        <taxon>Bacilli</taxon>
        <taxon>Bacillales</taxon>
        <taxon>Bacillaceae</taxon>
        <taxon>Halalkalibacter</taxon>
    </lineage>
</organism>
<dbReference type="InterPro" id="IPR017850">
    <property type="entry name" value="Alkaline_phosphatase_core_sf"/>
</dbReference>
<evidence type="ECO:0000313" key="6">
    <source>
        <dbReference type="EMBL" id="MCL7748472.1"/>
    </source>
</evidence>
<dbReference type="Gene3D" id="3.40.720.10">
    <property type="entry name" value="Alkaline Phosphatase, subunit A"/>
    <property type="match status" value="1"/>
</dbReference>
<evidence type="ECO:0000256" key="1">
    <source>
        <dbReference type="ARBA" id="ARBA00008779"/>
    </source>
</evidence>
<evidence type="ECO:0000259" key="5">
    <source>
        <dbReference type="Pfam" id="PF00884"/>
    </source>
</evidence>
<dbReference type="SUPFAM" id="SSF53649">
    <property type="entry name" value="Alkaline phosphatase-like"/>
    <property type="match status" value="1"/>
</dbReference>
<dbReference type="Proteomes" id="UP001139150">
    <property type="component" value="Unassembled WGS sequence"/>
</dbReference>
<accession>A0A9X2CUV7</accession>
<proteinExistence type="inferred from homology"/>
<sequence length="497" mass="56783">MSSNNKSIKPNIIFITCDHLRADLLGCAGHPAIQTPHIDKLAEHGVRFSQAYSPTPVCIPARATMMTGLEGDRLGLKEYRAGFELPVQDTLPQQLRDAGYQTKVVGKMHVYPERKHYGFEEMLLCEEGRLLGENKQLDDYEIWLAEQGYPGKAFAHGLSMNEYAVSPWHLPDHLHPTEWIGEQACKQIKRRDWTRPLFLWTSFTAPHPPLTPLMNDLYVYEGEEIPESAMGDWVEEHPIYHQMSLAFGKGKTKHQKEQAKRAFYASVTHIDRQINRIIGTLSEEGMLDNTWIVFTADHGDNLGDHNLWAKSTFLKGSCNIPLIITPPYQGDERLGTEWKAESINHSMVGLQDILPTLVDIGGGVIPEGIDGRSLLPLVKDTSQSVREFLLGEFGRDRHRTLMVTDRDWKYIWYETDGYELLFNIKEDPNELKNLVKKEPEKREEYRQKLISILTSREQDPAVEGEELKVTFPGSKAEKNKRPRINSFMAYESPVGHH</sequence>
<evidence type="ECO:0000313" key="7">
    <source>
        <dbReference type="Proteomes" id="UP001139150"/>
    </source>
</evidence>
<dbReference type="InterPro" id="IPR000917">
    <property type="entry name" value="Sulfatase_N"/>
</dbReference>
<dbReference type="Pfam" id="PF00884">
    <property type="entry name" value="Sulfatase"/>
    <property type="match status" value="1"/>
</dbReference>
<keyword evidence="7" id="KW-1185">Reference proteome</keyword>
<reference evidence="6" key="1">
    <citation type="submission" date="2022-02" db="EMBL/GenBank/DDBJ databases">
        <title>Halalkalibacter sp. nov. isolated from Lonar Lake, India.</title>
        <authorList>
            <person name="Joshi A."/>
            <person name="Thite S."/>
            <person name="Lodha T."/>
        </authorList>
    </citation>
    <scope>NUCLEOTIDE SEQUENCE</scope>
    <source>
        <strain evidence="6">MEB205</strain>
    </source>
</reference>
<dbReference type="GO" id="GO:0046872">
    <property type="term" value="F:metal ion binding"/>
    <property type="evidence" value="ECO:0007669"/>
    <property type="project" value="UniProtKB-KW"/>
</dbReference>
<keyword evidence="4" id="KW-0106">Calcium</keyword>
<keyword evidence="3 6" id="KW-0378">Hydrolase</keyword>
<dbReference type="GO" id="GO:0004065">
    <property type="term" value="F:arylsulfatase activity"/>
    <property type="evidence" value="ECO:0007669"/>
    <property type="project" value="TreeGrafter"/>
</dbReference>
<keyword evidence="2" id="KW-0479">Metal-binding</keyword>
<feature type="domain" description="Sulfatase N-terminal" evidence="5">
    <location>
        <begin position="10"/>
        <end position="361"/>
    </location>
</feature>
<dbReference type="EMBL" id="JAKRYL010000016">
    <property type="protein sequence ID" value="MCL7748472.1"/>
    <property type="molecule type" value="Genomic_DNA"/>
</dbReference>
<comment type="caution">
    <text evidence="6">The sequence shown here is derived from an EMBL/GenBank/DDBJ whole genome shotgun (WGS) entry which is preliminary data.</text>
</comment>